<dbReference type="RefSeq" id="WP_271141061.1">
    <property type="nucleotide sequence ID" value="NZ_JAPYYP010000058.1"/>
</dbReference>
<dbReference type="Proteomes" id="UP001151071">
    <property type="component" value="Unassembled WGS sequence"/>
</dbReference>
<evidence type="ECO:0000313" key="2">
    <source>
        <dbReference type="EMBL" id="MDA5111003.1"/>
    </source>
</evidence>
<accession>A0A9X3Z5M1</accession>
<gene>
    <name evidence="2" type="ORF">O3V59_21955</name>
</gene>
<evidence type="ECO:0000256" key="1">
    <source>
        <dbReference type="SAM" id="SignalP"/>
    </source>
</evidence>
<sequence>MMKLGKKVLGFTLTLSMLTTMVLAAATYPYGDYAYGTKNIPLKGDLSYSGLMGVQTRPSIAYRHDLRAQNVITGVQTPASGYLQTVQFDIQPLPGVEPEDKFKDKSGYHLVPIEEEIIKDLATKANGNAQWVWEQISNSSHPITKKYMVEKVPYVNMGAIFYLSGGGAPDMRRAEGDGITGPLFRTTYSTTPWPSIPILEQTADGSLHIKALAHSIYDTSIKGTVTVNGTASKQLFTKNTGVTNYTVTYESNVPLSDLPGIIAGQNTVTLTVTDAFGRTATKTITTQTLPTTGCAKPVLYHESSMEISQYSDQVVSQLKKRGEQLRVGNMFDWSMEFFPDKCYLAEGINNLPGGKSAGKVYSETVNGDPHFTIIMEKWFLWLSDTAKGTLLESASQSVKPLNLNVVDKRTNQIIKQYTLQKGQKIEIPYKVHLMSSPYRLDVLTPLDQRGFWNNQERYGSLWKTYNYPPELKSAINELLKAAQKK</sequence>
<comment type="caution">
    <text evidence="2">The sequence shown here is derived from an EMBL/GenBank/DDBJ whole genome shotgun (WGS) entry which is preliminary data.</text>
</comment>
<reference evidence="2" key="1">
    <citation type="submission" date="2022-12" db="EMBL/GenBank/DDBJ databases">
        <title>Draft genome sequence of the thermophilic strain Brevibacillus thermoruber HT42, isolated from Los Humeros, Puebla, Mexico, with biotechnological potential.</title>
        <authorList>
            <person name="Lara Sanchez J."/>
            <person name="Solis Palacios R."/>
            <person name="Bustos Baena A.S."/>
            <person name="Ruz Baez A.E."/>
            <person name="Espinosa Luna G."/>
            <person name="Oliart Ros R.M."/>
        </authorList>
    </citation>
    <scope>NUCLEOTIDE SEQUENCE</scope>
    <source>
        <strain evidence="2">HT42</strain>
    </source>
</reference>
<dbReference type="EMBL" id="JAPYYP010000058">
    <property type="protein sequence ID" value="MDA5111003.1"/>
    <property type="molecule type" value="Genomic_DNA"/>
</dbReference>
<proteinExistence type="predicted"/>
<feature type="chain" id="PRO_5040765707" evidence="1">
    <location>
        <begin position="25"/>
        <end position="485"/>
    </location>
</feature>
<organism evidence="2 3">
    <name type="scientific">Brevibacillus thermoruber</name>
    <dbReference type="NCBI Taxonomy" id="33942"/>
    <lineage>
        <taxon>Bacteria</taxon>
        <taxon>Bacillati</taxon>
        <taxon>Bacillota</taxon>
        <taxon>Bacilli</taxon>
        <taxon>Bacillales</taxon>
        <taxon>Paenibacillaceae</taxon>
        <taxon>Brevibacillus</taxon>
    </lineage>
</organism>
<feature type="signal peptide" evidence="1">
    <location>
        <begin position="1"/>
        <end position="24"/>
    </location>
</feature>
<evidence type="ECO:0000313" key="3">
    <source>
        <dbReference type="Proteomes" id="UP001151071"/>
    </source>
</evidence>
<keyword evidence="1" id="KW-0732">Signal</keyword>
<dbReference type="AlphaFoldDB" id="A0A9X3Z5M1"/>
<keyword evidence="3" id="KW-1185">Reference proteome</keyword>
<name>A0A9X3Z5M1_9BACL</name>
<protein>
    <submittedName>
        <fullName evidence="2">Uncharacterized protein</fullName>
    </submittedName>
</protein>